<evidence type="ECO:0000313" key="2">
    <source>
        <dbReference type="Proteomes" id="UP000663419"/>
    </source>
</evidence>
<evidence type="ECO:0000313" key="1">
    <source>
        <dbReference type="EMBL" id="QSS50454.1"/>
    </source>
</evidence>
<name>A0A8A1LDD1_AJEC8</name>
<organism evidence="1 2">
    <name type="scientific">Ajellomyces capsulatus (strain H88)</name>
    <name type="common">Darling's disease fungus</name>
    <name type="synonym">Histoplasma capsulatum</name>
    <dbReference type="NCBI Taxonomy" id="544711"/>
    <lineage>
        <taxon>Eukaryota</taxon>
        <taxon>Fungi</taxon>
        <taxon>Dikarya</taxon>
        <taxon>Ascomycota</taxon>
        <taxon>Pezizomycotina</taxon>
        <taxon>Eurotiomycetes</taxon>
        <taxon>Eurotiomycetidae</taxon>
        <taxon>Onygenales</taxon>
        <taxon>Ajellomycetaceae</taxon>
        <taxon>Histoplasma</taxon>
    </lineage>
</organism>
<sequence>MFAAEYLTQLCFHFCSKVINGKSSYAKHRRMPGGIRPVISIYYVMLGAGGRPPPTPKKKISRTIAEQSIVLKMLFLGTLASSFYSCLSHFFQQNTLLSVILNGPVACEPSKSCSWRTGSTGILGSSIAYIYT</sequence>
<gene>
    <name evidence="1" type="ORF">I7I53_11147</name>
</gene>
<protein>
    <submittedName>
        <fullName evidence="1">Uncharacterized protein</fullName>
    </submittedName>
</protein>
<dbReference type="EMBL" id="CP069102">
    <property type="protein sequence ID" value="QSS50454.1"/>
    <property type="molecule type" value="Genomic_DNA"/>
</dbReference>
<accession>A0A8A1LDD1</accession>
<dbReference type="VEuPathDB" id="FungiDB:I7I53_11147"/>
<proteinExistence type="predicted"/>
<dbReference type="AlphaFoldDB" id="A0A8A1LDD1"/>
<reference evidence="1" key="1">
    <citation type="submission" date="2021-01" db="EMBL/GenBank/DDBJ databases">
        <title>Chromosome-level genome assembly of a human fungal pathogen reveals clustering of transcriptionally co-regulated genes.</title>
        <authorList>
            <person name="Voorhies M."/>
            <person name="Cohen S."/>
            <person name="Shea T.P."/>
            <person name="Petrus S."/>
            <person name="Munoz J.F."/>
            <person name="Poplawski S."/>
            <person name="Goldman W.E."/>
            <person name="Michael T."/>
            <person name="Cuomo C.A."/>
            <person name="Sil A."/>
            <person name="Beyhan S."/>
        </authorList>
    </citation>
    <scope>NUCLEOTIDE SEQUENCE</scope>
    <source>
        <strain evidence="1">H88</strain>
    </source>
</reference>
<dbReference type="Proteomes" id="UP000663419">
    <property type="component" value="Chromosome 1"/>
</dbReference>